<dbReference type="SUPFAM" id="SSF57863">
    <property type="entry name" value="ArfGap/RecO-like zinc finger"/>
    <property type="match status" value="1"/>
</dbReference>
<evidence type="ECO:0000256" key="3">
    <source>
        <dbReference type="ARBA" id="ARBA00022763"/>
    </source>
</evidence>
<dbReference type="Pfam" id="PF02565">
    <property type="entry name" value="RecO_C"/>
    <property type="match status" value="1"/>
</dbReference>
<keyword evidence="3" id="KW-0227">DNA damage</keyword>
<comment type="similarity">
    <text evidence="1">Belongs to the RecO family.</text>
</comment>
<protein>
    <recommendedName>
        <fullName evidence="2">DNA repair protein RecO</fullName>
    </recommendedName>
    <alternativeName>
        <fullName evidence="6">Recombination protein O</fullName>
    </alternativeName>
</protein>
<proteinExistence type="inferred from homology"/>
<dbReference type="AlphaFoldDB" id="A0A1G2KE41"/>
<dbReference type="InterPro" id="IPR003717">
    <property type="entry name" value="RecO"/>
</dbReference>
<dbReference type="GO" id="GO:0043590">
    <property type="term" value="C:bacterial nucleoid"/>
    <property type="evidence" value="ECO:0007669"/>
    <property type="project" value="TreeGrafter"/>
</dbReference>
<evidence type="ECO:0000256" key="6">
    <source>
        <dbReference type="ARBA" id="ARBA00033409"/>
    </source>
</evidence>
<dbReference type="InterPro" id="IPR037278">
    <property type="entry name" value="ARFGAP/RecO"/>
</dbReference>
<evidence type="ECO:0000313" key="8">
    <source>
        <dbReference type="EMBL" id="OGZ96791.1"/>
    </source>
</evidence>
<dbReference type="EMBL" id="MHQD01000006">
    <property type="protein sequence ID" value="OGZ96791.1"/>
    <property type="molecule type" value="Genomic_DNA"/>
</dbReference>
<organism evidence="8 9">
    <name type="scientific">Candidatus Sungbacteria bacterium RIFCSPHIGHO2_01_FULL_50_25</name>
    <dbReference type="NCBI Taxonomy" id="1802265"/>
    <lineage>
        <taxon>Bacteria</taxon>
        <taxon>Candidatus Sungiibacteriota</taxon>
    </lineage>
</organism>
<name>A0A1G2KE41_9BACT</name>
<evidence type="ECO:0000313" key="9">
    <source>
        <dbReference type="Proteomes" id="UP000178574"/>
    </source>
</evidence>
<dbReference type="PANTHER" id="PTHR33991:SF1">
    <property type="entry name" value="DNA REPAIR PROTEIN RECO"/>
    <property type="match status" value="1"/>
</dbReference>
<feature type="domain" description="DNA replication/recombination mediator RecO N-terminal" evidence="7">
    <location>
        <begin position="3"/>
        <end position="57"/>
    </location>
</feature>
<dbReference type="InterPro" id="IPR042242">
    <property type="entry name" value="RecO_C"/>
</dbReference>
<dbReference type="NCBIfam" id="TIGR00613">
    <property type="entry name" value="reco"/>
    <property type="match status" value="1"/>
</dbReference>
<evidence type="ECO:0000256" key="2">
    <source>
        <dbReference type="ARBA" id="ARBA00021310"/>
    </source>
</evidence>
<reference evidence="8 9" key="1">
    <citation type="journal article" date="2016" name="Nat. Commun.">
        <title>Thousands of microbial genomes shed light on interconnected biogeochemical processes in an aquifer system.</title>
        <authorList>
            <person name="Anantharaman K."/>
            <person name="Brown C.T."/>
            <person name="Hug L.A."/>
            <person name="Sharon I."/>
            <person name="Castelle C.J."/>
            <person name="Probst A.J."/>
            <person name="Thomas B.C."/>
            <person name="Singh A."/>
            <person name="Wilkins M.J."/>
            <person name="Karaoz U."/>
            <person name="Brodie E.L."/>
            <person name="Williams K.H."/>
            <person name="Hubbard S.S."/>
            <person name="Banfield J.F."/>
        </authorList>
    </citation>
    <scope>NUCLEOTIDE SEQUENCE [LARGE SCALE GENOMIC DNA]</scope>
</reference>
<dbReference type="GO" id="GO:0006310">
    <property type="term" value="P:DNA recombination"/>
    <property type="evidence" value="ECO:0007669"/>
    <property type="project" value="UniProtKB-KW"/>
</dbReference>
<dbReference type="Proteomes" id="UP000178574">
    <property type="component" value="Unassembled WGS sequence"/>
</dbReference>
<evidence type="ECO:0000256" key="4">
    <source>
        <dbReference type="ARBA" id="ARBA00023172"/>
    </source>
</evidence>
<comment type="caution">
    <text evidence="8">The sequence shown here is derived from an EMBL/GenBank/DDBJ whole genome shotgun (WGS) entry which is preliminary data.</text>
</comment>
<keyword evidence="4" id="KW-0233">DNA recombination</keyword>
<keyword evidence="5" id="KW-0234">DNA repair</keyword>
<dbReference type="Gene3D" id="1.20.1440.120">
    <property type="entry name" value="Recombination protein O, C-terminal domain"/>
    <property type="match status" value="1"/>
</dbReference>
<dbReference type="Gene3D" id="2.40.50.140">
    <property type="entry name" value="Nucleic acid-binding proteins"/>
    <property type="match status" value="1"/>
</dbReference>
<dbReference type="InterPro" id="IPR022572">
    <property type="entry name" value="DNA_rep/recomb_RecO_N"/>
</dbReference>
<gene>
    <name evidence="8" type="ORF">A2847_00945</name>
</gene>
<dbReference type="GO" id="GO:0006302">
    <property type="term" value="P:double-strand break repair"/>
    <property type="evidence" value="ECO:0007669"/>
    <property type="project" value="TreeGrafter"/>
</dbReference>
<evidence type="ECO:0000256" key="5">
    <source>
        <dbReference type="ARBA" id="ARBA00023204"/>
    </source>
</evidence>
<evidence type="ECO:0000259" key="7">
    <source>
        <dbReference type="Pfam" id="PF11967"/>
    </source>
</evidence>
<evidence type="ECO:0000256" key="1">
    <source>
        <dbReference type="ARBA" id="ARBA00007452"/>
    </source>
</evidence>
<sequence length="161" mass="17906">MYFTDALVLSRIDVGEADALFSLYTKEHGKIRARAQGIKKPEAKLRGHLETLNMARIGFVAARYGERLIYAEAAHAWPGIRSDIERMRAAMYFASLVDDATFPGESDPDVWNLLQSAFRALEERGFEKESFEAFEAGLVRHLGYGSGGDIAILGLRVARPV</sequence>
<dbReference type="PANTHER" id="PTHR33991">
    <property type="entry name" value="DNA REPAIR PROTEIN RECO"/>
    <property type="match status" value="1"/>
</dbReference>
<dbReference type="InterPro" id="IPR012340">
    <property type="entry name" value="NA-bd_OB-fold"/>
</dbReference>
<dbReference type="Pfam" id="PF11967">
    <property type="entry name" value="RecO_N"/>
    <property type="match status" value="1"/>
</dbReference>
<dbReference type="SUPFAM" id="SSF50249">
    <property type="entry name" value="Nucleic acid-binding proteins"/>
    <property type="match status" value="1"/>
</dbReference>
<accession>A0A1G2KE41</accession>